<evidence type="ECO:0000259" key="1">
    <source>
        <dbReference type="Pfam" id="PF08241"/>
    </source>
</evidence>
<dbReference type="Gene3D" id="3.40.50.150">
    <property type="entry name" value="Vaccinia Virus protein VP39"/>
    <property type="match status" value="1"/>
</dbReference>
<dbReference type="SUPFAM" id="SSF53335">
    <property type="entry name" value="S-adenosyl-L-methionine-dependent methyltransferases"/>
    <property type="match status" value="1"/>
</dbReference>
<dbReference type="EMBL" id="JRPL02000003">
    <property type="protein sequence ID" value="TLD84349.1"/>
    <property type="molecule type" value="Genomic_DNA"/>
</dbReference>
<dbReference type="GO" id="GO:0008757">
    <property type="term" value="F:S-adenosylmethionine-dependent methyltransferase activity"/>
    <property type="evidence" value="ECO:0007669"/>
    <property type="project" value="InterPro"/>
</dbReference>
<accession>A0A4U8SDW9</accession>
<dbReference type="AlphaFoldDB" id="A0A4U8SDW9"/>
<organism evidence="2 3">
    <name type="scientific">Helicobacter trogontum</name>
    <dbReference type="NCBI Taxonomy" id="50960"/>
    <lineage>
        <taxon>Bacteria</taxon>
        <taxon>Pseudomonadati</taxon>
        <taxon>Campylobacterota</taxon>
        <taxon>Epsilonproteobacteria</taxon>
        <taxon>Campylobacterales</taxon>
        <taxon>Helicobacteraceae</taxon>
        <taxon>Helicobacter</taxon>
    </lineage>
</organism>
<name>A0A4U8SDW9_9HELI</name>
<gene>
    <name evidence="2" type="ORF">LS81_002495</name>
</gene>
<evidence type="ECO:0000313" key="3">
    <source>
        <dbReference type="Proteomes" id="UP000029878"/>
    </source>
</evidence>
<dbReference type="InterPro" id="IPR029063">
    <property type="entry name" value="SAM-dependent_MTases_sf"/>
</dbReference>
<dbReference type="InterPro" id="IPR013216">
    <property type="entry name" value="Methyltransf_11"/>
</dbReference>
<reference evidence="2 3" key="1">
    <citation type="journal article" date="2014" name="Genome Announc.">
        <title>Draft genome sequences of eight enterohepatic helicobacter species isolated from both laboratory and wild rodents.</title>
        <authorList>
            <person name="Sheh A."/>
            <person name="Shen Z."/>
            <person name="Fox J.G."/>
        </authorList>
    </citation>
    <scope>NUCLEOTIDE SEQUENCE [LARGE SCALE GENOMIC DNA]</scope>
    <source>
        <strain evidence="2 3">ATCC 700114</strain>
    </source>
</reference>
<protein>
    <submittedName>
        <fullName evidence="2">Biotin biosynthesis protein BioC</fullName>
    </submittedName>
</protein>
<comment type="caution">
    <text evidence="2">The sequence shown here is derived from an EMBL/GenBank/DDBJ whole genome shotgun (WGS) entry which is preliminary data.</text>
</comment>
<feature type="domain" description="Methyltransferase type 11" evidence="1">
    <location>
        <begin position="46"/>
        <end position="137"/>
    </location>
</feature>
<proteinExistence type="predicted"/>
<dbReference type="RefSeq" id="WP_034344612.1">
    <property type="nucleotide sequence ID" value="NZ_FZNG01000007.1"/>
</dbReference>
<dbReference type="Pfam" id="PF08241">
    <property type="entry name" value="Methyltransf_11"/>
    <property type="match status" value="1"/>
</dbReference>
<evidence type="ECO:0000313" key="2">
    <source>
        <dbReference type="EMBL" id="TLD84349.1"/>
    </source>
</evidence>
<dbReference type="OrthoDB" id="9802097at2"/>
<dbReference type="Proteomes" id="UP000029878">
    <property type="component" value="Unassembled WGS sequence"/>
</dbReference>
<sequence>MQYRLESFLKAQQSYKDNTPIQAYMREYLLRMLLDTHKKDFPDIFEFGCGQCELTYMLTRHLDYKQYICNDINKYKDIRLPQNTQHLCFDMRSVKDTPVFSQRFHLIASNACLQWLPFVETLENLKHMLHAHGWLLIGTFGVDNFKEIREVTGIGLPYMQSHVMKEYLADSFECKVWHEERITLQFENPLEVFRHIKKGGVNALQTCYIKKSWLTQYTESHNNTLTYHIICFLAKKY</sequence>